<dbReference type="eggNOG" id="COG5658">
    <property type="taxonomic scope" value="Bacteria"/>
</dbReference>
<dbReference type="EMBL" id="BANX01000005">
    <property type="protein sequence ID" value="GAC66812.1"/>
    <property type="molecule type" value="Genomic_DNA"/>
</dbReference>
<sequence length="181" mass="17726">MSVVSLIVAILLIAVAAVWAVVGVLGARGVLRRNRWLGVRTPDTLASEERFQVANRVAAPGMLGAAGILVLSALAALAVDGLWALAFLAGGLVAGLMIVGLISAYGVQAASAITADSAGGGCSCCSSDTHGDAEHEQAASAETATTTASAATGDTDHASDCGTSCGACSLRGACAPETAQA</sequence>
<feature type="transmembrane region" description="Helical" evidence="2">
    <location>
        <begin position="57"/>
        <end position="79"/>
    </location>
</feature>
<gene>
    <name evidence="3" type="ORF">GS4_05_00200</name>
</gene>
<evidence type="ECO:0000256" key="1">
    <source>
        <dbReference type="SAM" id="MobiDB-lite"/>
    </source>
</evidence>
<evidence type="ECO:0000313" key="3">
    <source>
        <dbReference type="EMBL" id="GAC66812.1"/>
    </source>
</evidence>
<comment type="caution">
    <text evidence="3">The sequence shown here is derived from an EMBL/GenBank/DDBJ whole genome shotgun (WGS) entry which is preliminary data.</text>
</comment>
<proteinExistence type="predicted"/>
<keyword evidence="4" id="KW-1185">Reference proteome</keyword>
<dbReference type="Pfam" id="PF13630">
    <property type="entry name" value="SdpI"/>
    <property type="match status" value="1"/>
</dbReference>
<feature type="region of interest" description="Disordered" evidence="1">
    <location>
        <begin position="135"/>
        <end position="158"/>
    </location>
</feature>
<dbReference type="Proteomes" id="UP000011666">
    <property type="component" value="Unassembled WGS sequence"/>
</dbReference>
<accession>M0QHB5</accession>
<keyword evidence="2" id="KW-0472">Membrane</keyword>
<keyword evidence="2" id="KW-0812">Transmembrane</keyword>
<protein>
    <recommendedName>
        <fullName evidence="5">SdpI family protein</fullName>
    </recommendedName>
</protein>
<dbReference type="InterPro" id="IPR025962">
    <property type="entry name" value="SdpI/YhfL"/>
</dbReference>
<feature type="transmembrane region" description="Helical" evidence="2">
    <location>
        <begin position="85"/>
        <end position="107"/>
    </location>
</feature>
<keyword evidence="2" id="KW-1133">Transmembrane helix</keyword>
<reference evidence="3 4" key="1">
    <citation type="submission" date="2013-01" db="EMBL/GenBank/DDBJ databases">
        <title>Whole genome shotgun sequence of Gordonia soli NBRC 108243.</title>
        <authorList>
            <person name="Isaki-Nakamura S."/>
            <person name="Hosoyama A."/>
            <person name="Tsuchikane K."/>
            <person name="Ando Y."/>
            <person name="Baba S."/>
            <person name="Ohji S."/>
            <person name="Hamada M."/>
            <person name="Tamura T."/>
            <person name="Yamazoe A."/>
            <person name="Yamazaki S."/>
            <person name="Fujita N."/>
        </authorList>
    </citation>
    <scope>NUCLEOTIDE SEQUENCE [LARGE SCALE GENOMIC DNA]</scope>
    <source>
        <strain evidence="3 4">NBRC 108243</strain>
    </source>
</reference>
<feature type="transmembrane region" description="Helical" evidence="2">
    <location>
        <begin position="6"/>
        <end position="27"/>
    </location>
</feature>
<evidence type="ECO:0008006" key="5">
    <source>
        <dbReference type="Google" id="ProtNLM"/>
    </source>
</evidence>
<evidence type="ECO:0000256" key="2">
    <source>
        <dbReference type="SAM" id="Phobius"/>
    </source>
</evidence>
<feature type="compositionally biased region" description="Low complexity" evidence="1">
    <location>
        <begin position="138"/>
        <end position="153"/>
    </location>
</feature>
<dbReference type="RefSeq" id="WP_007617376.1">
    <property type="nucleotide sequence ID" value="NZ_BANX01000005.1"/>
</dbReference>
<name>M0QHB5_9ACTN</name>
<dbReference type="AlphaFoldDB" id="M0QHB5"/>
<evidence type="ECO:0000313" key="4">
    <source>
        <dbReference type="Proteomes" id="UP000011666"/>
    </source>
</evidence>
<organism evidence="3 4">
    <name type="scientific">Gordonia soli NBRC 108243</name>
    <dbReference type="NCBI Taxonomy" id="1223545"/>
    <lineage>
        <taxon>Bacteria</taxon>
        <taxon>Bacillati</taxon>
        <taxon>Actinomycetota</taxon>
        <taxon>Actinomycetes</taxon>
        <taxon>Mycobacteriales</taxon>
        <taxon>Gordoniaceae</taxon>
        <taxon>Gordonia</taxon>
    </lineage>
</organism>
<dbReference type="STRING" id="1223545.GS4_05_00200"/>